<dbReference type="PROSITE" id="PS00178">
    <property type="entry name" value="AA_TRNA_LIGASE_I"/>
    <property type="match status" value="1"/>
</dbReference>
<keyword evidence="11" id="KW-1185">Reference proteome</keyword>
<keyword evidence="6 7" id="KW-0030">Aminoacyl-tRNA synthetase</keyword>
<protein>
    <submittedName>
        <fullName evidence="10">tRNA glutamyl-Q(34) synthetase GluQRS</fullName>
    </submittedName>
</protein>
<keyword evidence="3 7" id="KW-0547">Nucleotide-binding</keyword>
<evidence type="ECO:0000313" key="10">
    <source>
        <dbReference type="EMBL" id="MBK1695991.1"/>
    </source>
</evidence>
<name>A0A934QFE4_9PROT</name>
<dbReference type="PANTHER" id="PTHR43311:SF1">
    <property type="entry name" value="GLUTAMYL-Q TRNA(ASP) SYNTHETASE"/>
    <property type="match status" value="1"/>
</dbReference>
<evidence type="ECO:0000256" key="8">
    <source>
        <dbReference type="SAM" id="MobiDB-lite"/>
    </source>
</evidence>
<sequence length="297" mass="32570">MSVAAPRPDSTPRSVGTPRSEVTRFAPSPTGLLHLGHAYSAVTCARAAGPHGRFLLRIEDIDTARCRDTFEQAIFDDLAWLGLSWETPVMRQSTRMDAYARALTRLDDLGVIYPCFCSRKDIQAEAERLGAAPHGPLGTPYPGTCRDLSPTERDARIAAGTPYSLRLDHLRAHERVGHPQWTDRHHGTFQADLSAIGDVMLARKEVATSYHLAVVVDDAAQGITLVTRGEDLLPATPVHRVLQALLDLPVPEWAHHRLLDDDAGKRLAKRDDAVSLRAYREAGYSPAEVRALAGLPD</sequence>
<keyword evidence="7" id="KW-0648">Protein biosynthesis</keyword>
<dbReference type="InterPro" id="IPR049940">
    <property type="entry name" value="GluQ/Sye"/>
</dbReference>
<dbReference type="InterPro" id="IPR014729">
    <property type="entry name" value="Rossmann-like_a/b/a_fold"/>
</dbReference>
<comment type="caution">
    <text evidence="10">The sequence shown here is derived from an EMBL/GenBank/DDBJ whole genome shotgun (WGS) entry which is preliminary data.</text>
</comment>
<dbReference type="Pfam" id="PF00749">
    <property type="entry name" value="tRNA-synt_1c"/>
    <property type="match status" value="1"/>
</dbReference>
<keyword evidence="5 7" id="KW-0067">ATP-binding</keyword>
<dbReference type="InterPro" id="IPR001412">
    <property type="entry name" value="aa-tRNA-synth_I_CS"/>
</dbReference>
<dbReference type="InterPro" id="IPR000924">
    <property type="entry name" value="Glu/Gln-tRNA-synth"/>
</dbReference>
<dbReference type="PANTHER" id="PTHR43311">
    <property type="entry name" value="GLUTAMATE--TRNA LIGASE"/>
    <property type="match status" value="1"/>
</dbReference>
<accession>A0A934QFE4</accession>
<evidence type="ECO:0000256" key="1">
    <source>
        <dbReference type="ARBA" id="ARBA00022598"/>
    </source>
</evidence>
<evidence type="ECO:0000259" key="9">
    <source>
        <dbReference type="Pfam" id="PF00749"/>
    </source>
</evidence>
<evidence type="ECO:0000256" key="2">
    <source>
        <dbReference type="ARBA" id="ARBA00022723"/>
    </source>
</evidence>
<reference evidence="10" key="1">
    <citation type="submission" date="2017-08" db="EMBL/GenBank/DDBJ databases">
        <authorList>
            <person name="Imhoff J.F."/>
            <person name="Rahn T."/>
            <person name="Kuenzel S."/>
            <person name="Neulinger S.C."/>
        </authorList>
    </citation>
    <scope>NUCLEOTIDE SEQUENCE</scope>
    <source>
        <strain evidence="10">DSM 9154</strain>
    </source>
</reference>
<dbReference type="SUPFAM" id="SSF52374">
    <property type="entry name" value="Nucleotidylyl transferase"/>
    <property type="match status" value="1"/>
</dbReference>
<dbReference type="AlphaFoldDB" id="A0A934QFE4"/>
<dbReference type="Gene3D" id="3.40.50.620">
    <property type="entry name" value="HUPs"/>
    <property type="match status" value="1"/>
</dbReference>
<feature type="domain" description="Glutamyl/glutaminyl-tRNA synthetase class Ib catalytic" evidence="9">
    <location>
        <begin position="22"/>
        <end position="288"/>
    </location>
</feature>
<evidence type="ECO:0000256" key="6">
    <source>
        <dbReference type="ARBA" id="ARBA00023146"/>
    </source>
</evidence>
<evidence type="ECO:0000313" key="11">
    <source>
        <dbReference type="Proteomes" id="UP000778970"/>
    </source>
</evidence>
<dbReference type="InterPro" id="IPR020058">
    <property type="entry name" value="Glu/Gln-tRNA-synth_Ib_cat-dom"/>
</dbReference>
<dbReference type="GO" id="GO:0004818">
    <property type="term" value="F:glutamate-tRNA ligase activity"/>
    <property type="evidence" value="ECO:0007669"/>
    <property type="project" value="TreeGrafter"/>
</dbReference>
<evidence type="ECO:0000256" key="4">
    <source>
        <dbReference type="ARBA" id="ARBA00022833"/>
    </source>
</evidence>
<feature type="region of interest" description="Disordered" evidence="8">
    <location>
        <begin position="1"/>
        <end position="22"/>
    </location>
</feature>
<dbReference type="GO" id="GO:0006424">
    <property type="term" value="P:glutamyl-tRNA aminoacylation"/>
    <property type="evidence" value="ECO:0007669"/>
    <property type="project" value="TreeGrafter"/>
</dbReference>
<dbReference type="GO" id="GO:0005524">
    <property type="term" value="F:ATP binding"/>
    <property type="evidence" value="ECO:0007669"/>
    <property type="project" value="UniProtKB-KW"/>
</dbReference>
<gene>
    <name evidence="10" type="ORF">CKO21_01865</name>
</gene>
<keyword evidence="2" id="KW-0479">Metal-binding</keyword>
<dbReference type="EMBL" id="NRRE01000008">
    <property type="protein sequence ID" value="MBK1695991.1"/>
    <property type="molecule type" value="Genomic_DNA"/>
</dbReference>
<organism evidence="10 11">
    <name type="scientific">Rhodovibrio salinarum</name>
    <dbReference type="NCBI Taxonomy" id="1087"/>
    <lineage>
        <taxon>Bacteria</taxon>
        <taxon>Pseudomonadati</taxon>
        <taxon>Pseudomonadota</taxon>
        <taxon>Alphaproteobacteria</taxon>
        <taxon>Rhodospirillales</taxon>
        <taxon>Rhodovibrionaceae</taxon>
        <taxon>Rhodovibrio</taxon>
    </lineage>
</organism>
<dbReference type="NCBIfam" id="NF004315">
    <property type="entry name" value="PRK05710.1-4"/>
    <property type="match status" value="1"/>
</dbReference>
<comment type="similarity">
    <text evidence="7">Belongs to the class-I aminoacyl-tRNA synthetase family.</text>
</comment>
<dbReference type="PRINTS" id="PR00987">
    <property type="entry name" value="TRNASYNTHGLU"/>
</dbReference>
<keyword evidence="4" id="KW-0862">Zinc</keyword>
<evidence type="ECO:0000256" key="7">
    <source>
        <dbReference type="RuleBase" id="RU363037"/>
    </source>
</evidence>
<reference evidence="10" key="2">
    <citation type="journal article" date="2020" name="Microorganisms">
        <title>Osmotic Adaptation and Compatible Solute Biosynthesis of Phototrophic Bacteria as Revealed from Genome Analyses.</title>
        <authorList>
            <person name="Imhoff J.F."/>
            <person name="Rahn T."/>
            <person name="Kunzel S."/>
            <person name="Keller A."/>
            <person name="Neulinger S.C."/>
        </authorList>
    </citation>
    <scope>NUCLEOTIDE SEQUENCE</scope>
    <source>
        <strain evidence="10">DSM 9154</strain>
    </source>
</reference>
<dbReference type="Proteomes" id="UP000778970">
    <property type="component" value="Unassembled WGS sequence"/>
</dbReference>
<evidence type="ECO:0000256" key="5">
    <source>
        <dbReference type="ARBA" id="ARBA00022840"/>
    </source>
</evidence>
<keyword evidence="1 7" id="KW-0436">Ligase</keyword>
<evidence type="ECO:0000256" key="3">
    <source>
        <dbReference type="ARBA" id="ARBA00022741"/>
    </source>
</evidence>
<proteinExistence type="inferred from homology"/>
<dbReference type="GO" id="GO:0005829">
    <property type="term" value="C:cytosol"/>
    <property type="evidence" value="ECO:0007669"/>
    <property type="project" value="TreeGrafter"/>
</dbReference>